<name>A0ABT6MYV5_9SPHN</name>
<dbReference type="InterPro" id="IPR012318">
    <property type="entry name" value="HTH_CRP"/>
</dbReference>
<feature type="domain" description="HTH crp-type" evidence="4">
    <location>
        <begin position="113"/>
        <end position="187"/>
    </location>
</feature>
<evidence type="ECO:0000256" key="1">
    <source>
        <dbReference type="ARBA" id="ARBA00023015"/>
    </source>
</evidence>
<reference evidence="5" key="1">
    <citation type="submission" date="2023-04" db="EMBL/GenBank/DDBJ databases">
        <title>Sphingomonas sp. MAHUQ-71 isolated from rice field.</title>
        <authorList>
            <person name="Huq M.A."/>
        </authorList>
    </citation>
    <scope>NUCLEOTIDE SEQUENCE</scope>
    <source>
        <strain evidence="5">MAHUQ-71</strain>
    </source>
</reference>
<dbReference type="SMART" id="SM00419">
    <property type="entry name" value="HTH_CRP"/>
    <property type="match status" value="1"/>
</dbReference>
<evidence type="ECO:0000256" key="3">
    <source>
        <dbReference type="ARBA" id="ARBA00023163"/>
    </source>
</evidence>
<dbReference type="SUPFAM" id="SSF46785">
    <property type="entry name" value="Winged helix' DNA-binding domain"/>
    <property type="match status" value="1"/>
</dbReference>
<keyword evidence="6" id="KW-1185">Reference proteome</keyword>
<organism evidence="5 6">
    <name type="scientific">Sphingomonas oryzagri</name>
    <dbReference type="NCBI Taxonomy" id="3042314"/>
    <lineage>
        <taxon>Bacteria</taxon>
        <taxon>Pseudomonadati</taxon>
        <taxon>Pseudomonadota</taxon>
        <taxon>Alphaproteobacteria</taxon>
        <taxon>Sphingomonadales</taxon>
        <taxon>Sphingomonadaceae</taxon>
        <taxon>Sphingomonas</taxon>
    </lineage>
</organism>
<dbReference type="InterPro" id="IPR000595">
    <property type="entry name" value="cNMP-bd_dom"/>
</dbReference>
<dbReference type="Proteomes" id="UP001160625">
    <property type="component" value="Unassembled WGS sequence"/>
</dbReference>
<gene>
    <name evidence="5" type="ORF">QGN17_05320</name>
</gene>
<accession>A0ABT6MYV5</accession>
<dbReference type="Pfam" id="PF13545">
    <property type="entry name" value="HTH_Crp_2"/>
    <property type="match status" value="1"/>
</dbReference>
<evidence type="ECO:0000256" key="2">
    <source>
        <dbReference type="ARBA" id="ARBA00023125"/>
    </source>
</evidence>
<dbReference type="InterPro" id="IPR014710">
    <property type="entry name" value="RmlC-like_jellyroll"/>
</dbReference>
<dbReference type="Gene3D" id="2.60.120.10">
    <property type="entry name" value="Jelly Rolls"/>
    <property type="match status" value="1"/>
</dbReference>
<dbReference type="Pfam" id="PF00027">
    <property type="entry name" value="cNMP_binding"/>
    <property type="match status" value="1"/>
</dbReference>
<keyword evidence="1" id="KW-0805">Transcription regulation</keyword>
<protein>
    <submittedName>
        <fullName evidence="5">Crp/Fnr family transcriptional regulator</fullName>
    </submittedName>
</protein>
<dbReference type="InterPro" id="IPR018490">
    <property type="entry name" value="cNMP-bd_dom_sf"/>
</dbReference>
<keyword evidence="2" id="KW-0238">DNA-binding</keyword>
<proteinExistence type="predicted"/>
<evidence type="ECO:0000313" key="5">
    <source>
        <dbReference type="EMBL" id="MDH7638142.1"/>
    </source>
</evidence>
<dbReference type="EMBL" id="JARYGZ010000001">
    <property type="protein sequence ID" value="MDH7638142.1"/>
    <property type="molecule type" value="Genomic_DNA"/>
</dbReference>
<dbReference type="PROSITE" id="PS51063">
    <property type="entry name" value="HTH_CRP_2"/>
    <property type="match status" value="1"/>
</dbReference>
<dbReference type="CDD" id="cd00038">
    <property type="entry name" value="CAP_ED"/>
    <property type="match status" value="1"/>
</dbReference>
<evidence type="ECO:0000259" key="4">
    <source>
        <dbReference type="PROSITE" id="PS51063"/>
    </source>
</evidence>
<dbReference type="SUPFAM" id="SSF51206">
    <property type="entry name" value="cAMP-binding domain-like"/>
    <property type="match status" value="1"/>
</dbReference>
<keyword evidence="3" id="KW-0804">Transcription</keyword>
<comment type="caution">
    <text evidence="5">The sequence shown here is derived from an EMBL/GenBank/DDBJ whole genome shotgun (WGS) entry which is preliminary data.</text>
</comment>
<dbReference type="InterPro" id="IPR036390">
    <property type="entry name" value="WH_DNA-bd_sf"/>
</dbReference>
<evidence type="ECO:0000313" key="6">
    <source>
        <dbReference type="Proteomes" id="UP001160625"/>
    </source>
</evidence>
<dbReference type="RefSeq" id="WP_281043457.1">
    <property type="nucleotide sequence ID" value="NZ_JARYGZ010000001.1"/>
</dbReference>
<sequence>MPRRSIIRPQGTTDRSAYFLVDGWLASSMLLADGERQILKLHLPGDMLGSTSMCVEDAIDTLMALTPVTVRKVPLAPLGQLIVTNPRIAMFLLLSAQKERVALMDLLASNSRTSPIARLAFLLLNLHQRLSIVGQAGSDELEIAINQEQLGDIVGLTPVHVNRVLRQMTNDGLIERHRRQIRIIDFERLRELSKIPLRDMSIASSWQHIVA</sequence>